<organism evidence="2 3">
    <name type="scientific">Streptomyces tricolor</name>
    <dbReference type="NCBI Taxonomy" id="68277"/>
    <lineage>
        <taxon>Bacteria</taxon>
        <taxon>Bacillati</taxon>
        <taxon>Actinomycetota</taxon>
        <taxon>Actinomycetes</taxon>
        <taxon>Kitasatosporales</taxon>
        <taxon>Streptomycetaceae</taxon>
        <taxon>Streptomyces</taxon>
        <taxon>Streptomyces violaceoruber group</taxon>
    </lineage>
</organism>
<accession>A0ABS9JKC7</accession>
<evidence type="ECO:0000313" key="3">
    <source>
        <dbReference type="Proteomes" id="UP001299012"/>
    </source>
</evidence>
<proteinExistence type="predicted"/>
<comment type="caution">
    <text evidence="2">The sequence shown here is derived from an EMBL/GenBank/DDBJ whole genome shotgun (WGS) entry which is preliminary data.</text>
</comment>
<feature type="non-terminal residue" evidence="2">
    <location>
        <position position="1"/>
    </location>
</feature>
<gene>
    <name evidence="2" type="ORF">L0F81_22450</name>
</gene>
<sequence length="82" mass="8541">SGGRAALRPVGGAPQLPTATAPGARPLFLVVSSGTFARERVVWAARHGVRLVDRTLLARWAAGEELAVLLDLGLDDVQPDAS</sequence>
<evidence type="ECO:0000256" key="1">
    <source>
        <dbReference type="SAM" id="MobiDB-lite"/>
    </source>
</evidence>
<reference evidence="2 3" key="1">
    <citation type="submission" date="2022-01" db="EMBL/GenBank/DDBJ databases">
        <title>Draft Genome Sequences of Seven Type Strains of the Genus Streptomyces.</title>
        <authorList>
            <person name="Aziz S."/>
            <person name="Coretto E."/>
            <person name="Chronakova A."/>
            <person name="Sproer C."/>
            <person name="Huber K."/>
            <person name="Nouioui I."/>
            <person name="Gross H."/>
        </authorList>
    </citation>
    <scope>NUCLEOTIDE SEQUENCE [LARGE SCALE GENOMIC DNA]</scope>
    <source>
        <strain evidence="2 3">DSM 41685</strain>
    </source>
</reference>
<dbReference type="Proteomes" id="UP001299012">
    <property type="component" value="Unassembled WGS sequence"/>
</dbReference>
<evidence type="ECO:0000313" key="2">
    <source>
        <dbReference type="EMBL" id="MCG0066024.1"/>
    </source>
</evidence>
<protein>
    <submittedName>
        <fullName evidence="2">Uncharacterized protein</fullName>
    </submittedName>
</protein>
<name>A0ABS9JKC7_9ACTN</name>
<keyword evidence="3" id="KW-1185">Reference proteome</keyword>
<feature type="region of interest" description="Disordered" evidence="1">
    <location>
        <begin position="1"/>
        <end position="21"/>
    </location>
</feature>
<dbReference type="EMBL" id="JAKKZF010000093">
    <property type="protein sequence ID" value="MCG0066024.1"/>
    <property type="molecule type" value="Genomic_DNA"/>
</dbReference>